<sequence>MALSQRSMRGPSKAPRDSTVRGVLHPWQPAKPDPSQAQPLPLPGARCPVRCLLWRGHFSRSLFLDFSASVSKGGCSSPQPITITIIHEPLRLVHLHSLLFFLSFFSIPKAIPFCFLRKHSRLRIHRESVAVYYF</sequence>
<organism evidence="3 4">
    <name type="scientific">Trichoderma semiorbis</name>
    <dbReference type="NCBI Taxonomy" id="1491008"/>
    <lineage>
        <taxon>Eukaryota</taxon>
        <taxon>Fungi</taxon>
        <taxon>Dikarya</taxon>
        <taxon>Ascomycota</taxon>
        <taxon>Pezizomycotina</taxon>
        <taxon>Sordariomycetes</taxon>
        <taxon>Hypocreomycetidae</taxon>
        <taxon>Hypocreales</taxon>
        <taxon>Hypocreaceae</taxon>
        <taxon>Trichoderma</taxon>
    </lineage>
</organism>
<accession>A0A9P8KTC4</accession>
<gene>
    <name evidence="3" type="ORF">TsFJ059_002811</name>
</gene>
<reference evidence="3 4" key="1">
    <citation type="submission" date="2021-08" db="EMBL/GenBank/DDBJ databases">
        <title>The highly contiguous genome resource for Trichoderma semiorbis FJ059, a fungal antagonistic to plant pathogens.</title>
        <authorList>
            <person name="Liu T."/>
        </authorList>
    </citation>
    <scope>NUCLEOTIDE SEQUENCE [LARGE SCALE GENOMIC DNA]</scope>
    <source>
        <strain evidence="3 4">FJ059</strain>
    </source>
</reference>
<keyword evidence="2" id="KW-1133">Transmembrane helix</keyword>
<evidence type="ECO:0000256" key="1">
    <source>
        <dbReference type="SAM" id="MobiDB-lite"/>
    </source>
</evidence>
<dbReference type="AlphaFoldDB" id="A0A9P8KTC4"/>
<feature type="transmembrane region" description="Helical" evidence="2">
    <location>
        <begin position="98"/>
        <end position="116"/>
    </location>
</feature>
<evidence type="ECO:0000313" key="4">
    <source>
        <dbReference type="Proteomes" id="UP000826573"/>
    </source>
</evidence>
<keyword evidence="4" id="KW-1185">Reference proteome</keyword>
<protein>
    <submittedName>
        <fullName evidence="3">Uncharacterized protein</fullName>
    </submittedName>
</protein>
<proteinExistence type="predicted"/>
<feature type="region of interest" description="Disordered" evidence="1">
    <location>
        <begin position="1"/>
        <end position="41"/>
    </location>
</feature>
<name>A0A9P8KTC4_9HYPO</name>
<dbReference type="Proteomes" id="UP000826573">
    <property type="component" value="Unassembled WGS sequence"/>
</dbReference>
<dbReference type="EMBL" id="JAIMJC010000003">
    <property type="protein sequence ID" value="KAH0527888.1"/>
    <property type="molecule type" value="Genomic_DNA"/>
</dbReference>
<keyword evidence="2" id="KW-0472">Membrane</keyword>
<evidence type="ECO:0000256" key="2">
    <source>
        <dbReference type="SAM" id="Phobius"/>
    </source>
</evidence>
<comment type="caution">
    <text evidence="3">The sequence shown here is derived from an EMBL/GenBank/DDBJ whole genome shotgun (WGS) entry which is preliminary data.</text>
</comment>
<keyword evidence="2" id="KW-0812">Transmembrane</keyword>
<evidence type="ECO:0000313" key="3">
    <source>
        <dbReference type="EMBL" id="KAH0527888.1"/>
    </source>
</evidence>